<sequence length="52" mass="5607">MHTHPATTDDAGALTSRRALVESGAMNGLVVSVVGARVRGYQVGSRWWGLRR</sequence>
<organism evidence="1 2">
    <name type="scientific">Thermomonospora umbrina</name>
    <dbReference type="NCBI Taxonomy" id="111806"/>
    <lineage>
        <taxon>Bacteria</taxon>
        <taxon>Bacillati</taxon>
        <taxon>Actinomycetota</taxon>
        <taxon>Actinomycetes</taxon>
        <taxon>Streptosporangiales</taxon>
        <taxon>Thermomonosporaceae</taxon>
        <taxon>Thermomonospora</taxon>
    </lineage>
</organism>
<dbReference type="EMBL" id="QTTT01000001">
    <property type="protein sequence ID" value="REE96004.1"/>
    <property type="molecule type" value="Genomic_DNA"/>
</dbReference>
<accession>A0A3D9STV4</accession>
<keyword evidence="2" id="KW-1185">Reference proteome</keyword>
<gene>
    <name evidence="1" type="ORF">DFJ69_1424</name>
</gene>
<comment type="caution">
    <text evidence="1">The sequence shown here is derived from an EMBL/GenBank/DDBJ whole genome shotgun (WGS) entry which is preliminary data.</text>
</comment>
<reference evidence="1 2" key="1">
    <citation type="submission" date="2018-08" db="EMBL/GenBank/DDBJ databases">
        <title>Sequencing the genomes of 1000 actinobacteria strains.</title>
        <authorList>
            <person name="Klenk H.-P."/>
        </authorList>
    </citation>
    <scope>NUCLEOTIDE SEQUENCE [LARGE SCALE GENOMIC DNA]</scope>
    <source>
        <strain evidence="1 2">DSM 43927</strain>
    </source>
</reference>
<proteinExistence type="predicted"/>
<evidence type="ECO:0000313" key="2">
    <source>
        <dbReference type="Proteomes" id="UP000256661"/>
    </source>
</evidence>
<evidence type="ECO:0000313" key="1">
    <source>
        <dbReference type="EMBL" id="REE96004.1"/>
    </source>
</evidence>
<name>A0A3D9STV4_9ACTN</name>
<protein>
    <submittedName>
        <fullName evidence="1">Uncharacterized protein</fullName>
    </submittedName>
</protein>
<dbReference type="AlphaFoldDB" id="A0A3D9STV4"/>
<dbReference type="Proteomes" id="UP000256661">
    <property type="component" value="Unassembled WGS sequence"/>
</dbReference>